<evidence type="ECO:0000313" key="8">
    <source>
        <dbReference type="EMBL" id="KAE8249431.1"/>
    </source>
</evidence>
<feature type="domain" description="DNA repair metallo-beta-lactamase" evidence="7">
    <location>
        <begin position="742"/>
        <end position="873"/>
    </location>
</feature>
<accession>A0A177TUL7</accession>
<evidence type="ECO:0000256" key="3">
    <source>
        <dbReference type="ARBA" id="ARBA00022763"/>
    </source>
</evidence>
<dbReference type="CDD" id="cd16273">
    <property type="entry name" value="SNM1A-1C-like_MBL-fold"/>
    <property type="match status" value="1"/>
</dbReference>
<feature type="region of interest" description="Disordered" evidence="6">
    <location>
        <begin position="169"/>
        <end position="204"/>
    </location>
</feature>
<feature type="compositionally biased region" description="Basic and acidic residues" evidence="6">
    <location>
        <begin position="49"/>
        <end position="62"/>
    </location>
</feature>
<dbReference type="GO" id="GO:0036297">
    <property type="term" value="P:interstrand cross-link repair"/>
    <property type="evidence" value="ECO:0007669"/>
    <property type="project" value="TreeGrafter"/>
</dbReference>
<dbReference type="Pfam" id="PF07522">
    <property type="entry name" value="DRMBL"/>
    <property type="match status" value="1"/>
</dbReference>
<reference evidence="8" key="1">
    <citation type="submission" date="2016-04" db="EMBL/GenBank/DDBJ databases">
        <authorList>
            <person name="Nguyen H.D."/>
            <person name="Samba Siva P."/>
            <person name="Cullis J."/>
            <person name="Levesque C.A."/>
            <person name="Hambleton S."/>
        </authorList>
    </citation>
    <scope>NUCLEOTIDE SEQUENCE</scope>
    <source>
        <strain evidence="8">DAOMC 236416</strain>
    </source>
</reference>
<evidence type="ECO:0000313" key="9">
    <source>
        <dbReference type="Proteomes" id="UP000077521"/>
    </source>
</evidence>
<feature type="compositionally biased region" description="Polar residues" evidence="6">
    <location>
        <begin position="10"/>
        <end position="20"/>
    </location>
</feature>
<keyword evidence="5" id="KW-0539">Nucleus</keyword>
<dbReference type="InterPro" id="IPR036866">
    <property type="entry name" value="RibonucZ/Hydroxyglut_hydro"/>
</dbReference>
<comment type="subcellular location">
    <subcellularLocation>
        <location evidence="1">Nucleus</location>
    </subcellularLocation>
</comment>
<reference evidence="8" key="2">
    <citation type="journal article" date="2019" name="IMA Fungus">
        <title>Genome sequencing and comparison of five Tilletia species to identify candidate genes for the detection of regulated species infecting wheat.</title>
        <authorList>
            <person name="Nguyen H.D.T."/>
            <person name="Sultana T."/>
            <person name="Kesanakurti P."/>
            <person name="Hambleton S."/>
        </authorList>
    </citation>
    <scope>NUCLEOTIDE SEQUENCE</scope>
    <source>
        <strain evidence="8">DAOMC 236416</strain>
    </source>
</reference>
<dbReference type="PANTHER" id="PTHR23240:SF6">
    <property type="entry name" value="DNA CROSS-LINK REPAIR 1A PROTEIN"/>
    <property type="match status" value="1"/>
</dbReference>
<keyword evidence="9" id="KW-1185">Reference proteome</keyword>
<sequence length="911" mass="99921">MASPAKRQRTSPAKLQQGKTPASGGVQRSVLSFFGAAAASSSSPSKKRAGPEGRQENGKVAEDNESDFLIVGSSGPQVSGQGFARAPSVKLEAGSALGKPTSNALQSPQKETDVQCPICCRPFPFRQVAAHASSCLDFRSEEAPASSVVASSSKTKVLDAAERSKPPIVANFSRSAKEELSEPGPSEIKPPLPAKPSSFASANEPVEENDAVPSVQANVFTHLMKPHSALKQWASADAAESFNSAAKGKSHVNNPRAVPFYKIVTGTPISVDAFRFGKIEGCTAYFLTHFHGDHYGGLTANWRWGYIYGSRTTCDLVKAQLGVHAKWVRELPMEEKTLIDDTGGVYVTLLDANHCPGSCLFLFEGQQTVDILRPGQSKFPGKKNFRALHCGDFRASPRHTNHPRVLGVDAIADGNEVQAPLLDKAGLSSSASSSLFAPRGKSSDAVQQRQSDDPVNLSKHKFQKIDTIYLDTTYLNPRYCFPAQEQVVQACADLVSREVARLRDHVEAKEQKQAGDGTVKQESSSTLGMMGSWLNGGHVQKEETAGDAQLPEAQASDALHATTSSTSRLIDTAESKRSSTTSFFGVKEEEADELMEAGEERLFFDDIDDALEESDLQGADADMTYDEGISPIKMEMPDPFDAEKANTSLDRSHDAAPDVKREVKQDVDEILSAEKEKKPFMSWFPPRPPNPNGRRKNRLLVLVGTYTIGKEKIVKACARALQTRIFCPTARKYDVYAKVEDPELHALLTRDPAEADVFVTNLSAINGQGLHDLVAELRTQGHDIRRAIAFRPTGWTYKPPAGIDTTAPDLKRLIAWNQSRQFGPDRLLPTRDSTREYQIYGVPYSEHSSFFELTAFALSLDYDRIIATVNVGNPTSRAKMEKWFERWATEKKRRRKAGEPDRLPSRTLDYW</sequence>
<dbReference type="EMBL" id="LWDF02000388">
    <property type="protein sequence ID" value="KAE8249431.1"/>
    <property type="molecule type" value="Genomic_DNA"/>
</dbReference>
<feature type="region of interest" description="Disordered" evidence="6">
    <location>
        <begin position="554"/>
        <end position="582"/>
    </location>
</feature>
<evidence type="ECO:0000256" key="5">
    <source>
        <dbReference type="ARBA" id="ARBA00023242"/>
    </source>
</evidence>
<feature type="region of interest" description="Disordered" evidence="6">
    <location>
        <begin position="507"/>
        <end position="528"/>
    </location>
</feature>
<evidence type="ECO:0000256" key="2">
    <source>
        <dbReference type="ARBA" id="ARBA00010304"/>
    </source>
</evidence>
<dbReference type="Gene3D" id="3.60.15.10">
    <property type="entry name" value="Ribonuclease Z/Hydroxyacylglutathione hydrolase-like"/>
    <property type="match status" value="1"/>
</dbReference>
<proteinExistence type="inferred from homology"/>
<dbReference type="Proteomes" id="UP000077521">
    <property type="component" value="Unassembled WGS sequence"/>
</dbReference>
<feature type="compositionally biased region" description="Low complexity" evidence="6">
    <location>
        <begin position="32"/>
        <end position="44"/>
    </location>
</feature>
<dbReference type="InterPro" id="IPR011084">
    <property type="entry name" value="DRMBL"/>
</dbReference>
<comment type="caution">
    <text evidence="8">The sequence shown here is derived from an EMBL/GenBank/DDBJ whole genome shotgun (WGS) entry which is preliminary data.</text>
</comment>
<dbReference type="GO" id="GO:0005634">
    <property type="term" value="C:nucleus"/>
    <property type="evidence" value="ECO:0007669"/>
    <property type="project" value="UniProtKB-SubCell"/>
</dbReference>
<keyword evidence="4" id="KW-0234">DNA repair</keyword>
<dbReference type="SUPFAM" id="SSF56281">
    <property type="entry name" value="Metallo-hydrolase/oxidoreductase"/>
    <property type="match status" value="1"/>
</dbReference>
<dbReference type="Gene3D" id="3.40.50.12650">
    <property type="match status" value="1"/>
</dbReference>
<feature type="region of interest" description="Disordered" evidence="6">
    <location>
        <begin position="433"/>
        <end position="455"/>
    </location>
</feature>
<evidence type="ECO:0000256" key="6">
    <source>
        <dbReference type="SAM" id="MobiDB-lite"/>
    </source>
</evidence>
<name>A0A177TUL7_9BASI</name>
<evidence type="ECO:0000259" key="7">
    <source>
        <dbReference type="Pfam" id="PF07522"/>
    </source>
</evidence>
<dbReference type="GO" id="GO:0035312">
    <property type="term" value="F:5'-3' DNA exonuclease activity"/>
    <property type="evidence" value="ECO:0007669"/>
    <property type="project" value="TreeGrafter"/>
</dbReference>
<dbReference type="PANTHER" id="PTHR23240">
    <property type="entry name" value="DNA CROSS-LINK REPAIR PROTEIN PSO2/SNM1-RELATED"/>
    <property type="match status" value="1"/>
</dbReference>
<organism evidence="8 9">
    <name type="scientific">Tilletia indica</name>
    <dbReference type="NCBI Taxonomy" id="43049"/>
    <lineage>
        <taxon>Eukaryota</taxon>
        <taxon>Fungi</taxon>
        <taxon>Dikarya</taxon>
        <taxon>Basidiomycota</taxon>
        <taxon>Ustilaginomycotina</taxon>
        <taxon>Exobasidiomycetes</taxon>
        <taxon>Tilletiales</taxon>
        <taxon>Tilletiaceae</taxon>
        <taxon>Tilletia</taxon>
    </lineage>
</organism>
<evidence type="ECO:0000256" key="4">
    <source>
        <dbReference type="ARBA" id="ARBA00023204"/>
    </source>
</evidence>
<comment type="similarity">
    <text evidence="2">Belongs to the DNA repair metallo-beta-lactamase (DRMBL) family.</text>
</comment>
<gene>
    <name evidence="8" type="ORF">A4X13_0g5213</name>
</gene>
<dbReference type="AlphaFoldDB" id="A0A177TUL7"/>
<feature type="region of interest" description="Disordered" evidence="6">
    <location>
        <begin position="1"/>
        <end position="86"/>
    </location>
</feature>
<protein>
    <recommendedName>
        <fullName evidence="7">DNA repair metallo-beta-lactamase domain-containing protein</fullName>
    </recommendedName>
</protein>
<dbReference type="GO" id="GO:0006303">
    <property type="term" value="P:double-strand break repair via nonhomologous end joining"/>
    <property type="evidence" value="ECO:0007669"/>
    <property type="project" value="TreeGrafter"/>
</dbReference>
<feature type="compositionally biased region" description="Low complexity" evidence="6">
    <location>
        <begin position="71"/>
        <end position="82"/>
    </location>
</feature>
<dbReference type="GO" id="GO:0003684">
    <property type="term" value="F:damaged DNA binding"/>
    <property type="evidence" value="ECO:0007669"/>
    <property type="project" value="TreeGrafter"/>
</dbReference>
<keyword evidence="3" id="KW-0227">DNA damage</keyword>
<dbReference type="FunFam" id="3.40.50.12650:FF:000007">
    <property type="entry name" value="DNA cross-link repair 1A protein, variant"/>
    <property type="match status" value="1"/>
</dbReference>
<evidence type="ECO:0000256" key="1">
    <source>
        <dbReference type="ARBA" id="ARBA00004123"/>
    </source>
</evidence>